<dbReference type="Proteomes" id="UP001517367">
    <property type="component" value="Unassembled WGS sequence"/>
</dbReference>
<keyword evidence="3" id="KW-1185">Reference proteome</keyword>
<gene>
    <name evidence="2" type="ORF">E5L68_006035</name>
</gene>
<evidence type="ECO:0000313" key="2">
    <source>
        <dbReference type="EMBL" id="MFN0290940.1"/>
    </source>
</evidence>
<name>A0ABW9JEY7_9SPHI</name>
<proteinExistence type="predicted"/>
<evidence type="ECO:0000256" key="1">
    <source>
        <dbReference type="SAM" id="SignalP"/>
    </source>
</evidence>
<keyword evidence="2" id="KW-0456">Lyase</keyword>
<comment type="caution">
    <text evidence="2">The sequence shown here is derived from an EMBL/GenBank/DDBJ whole genome shotgun (WGS) entry which is preliminary data.</text>
</comment>
<dbReference type="InterPro" id="IPR012334">
    <property type="entry name" value="Pectin_lyas_fold"/>
</dbReference>
<reference evidence="2 3" key="1">
    <citation type="submission" date="2024-12" db="EMBL/GenBank/DDBJ databases">
        <authorList>
            <person name="Hu S."/>
        </authorList>
    </citation>
    <scope>NUCLEOTIDE SEQUENCE [LARGE SCALE GENOMIC DNA]</scope>
    <source>
        <strain evidence="2 3">P-25</strain>
    </source>
</reference>
<dbReference type="InterPro" id="IPR011050">
    <property type="entry name" value="Pectin_lyase_fold/virulence"/>
</dbReference>
<dbReference type="CDD" id="cd14251">
    <property type="entry name" value="PL-6"/>
    <property type="match status" value="1"/>
</dbReference>
<dbReference type="SUPFAM" id="SSF51126">
    <property type="entry name" value="Pectin lyase-like"/>
    <property type="match status" value="1"/>
</dbReference>
<feature type="chain" id="PRO_5046167382" evidence="1">
    <location>
        <begin position="24"/>
        <end position="457"/>
    </location>
</feature>
<protein>
    <submittedName>
        <fullName evidence="2">Polysaccharide lyase 6 family protein</fullName>
    </submittedName>
</protein>
<dbReference type="Gene3D" id="2.160.20.10">
    <property type="entry name" value="Single-stranded right-handed beta-helix, Pectin lyase-like"/>
    <property type="match status" value="1"/>
</dbReference>
<dbReference type="EMBL" id="SRMP02000007">
    <property type="protein sequence ID" value="MFN0290940.1"/>
    <property type="molecule type" value="Genomic_DNA"/>
</dbReference>
<dbReference type="GO" id="GO:0016829">
    <property type="term" value="F:lyase activity"/>
    <property type="evidence" value="ECO:0007669"/>
    <property type="project" value="UniProtKB-KW"/>
</dbReference>
<dbReference type="InterPro" id="IPR039513">
    <property type="entry name" value="PL-6"/>
</dbReference>
<sequence>MKKYNTFLFGVFFANCVVFSSCAANNVGKTIEEKEQQAKQVQTNVYTISTAAELNALSLQPGDKVVMKAGEWKSQLINFKAKGSPEKPITLVAETKGAVILSGNSNLKIDGEWLVVEGLSFKNGFSLKDDVVVFTKATSNSRLTNTSIENYNPSDKTIDYKWVSLFGKNNRVDHCSISGKTHQGTTLVVWLDDQPNYHQIDHNYFGPRPDLGVNGGETIRIGTSTYSMNDSYTTVQHNIFDKCNGEMEIISIKSGYNKILNNLFYECVGTVTFRHGNHSEVSNNYLIGNGVASTGGIRIIGESQKVADNYLYKVAGTGLRAAISVMNAYQNPELHEYWQVKNALIENNIIVDAKEALVLGAGKDSKRILAPDGIKIINNYIINPGALLVSQDHATNLVVQNNQVDGASLASGFVKMGSDLQMSDGIWQNKTVLQQPFWLNTEVGPDWKKDNRSFIFR</sequence>
<feature type="signal peptide" evidence="1">
    <location>
        <begin position="1"/>
        <end position="23"/>
    </location>
</feature>
<accession>A0ABW9JEY7</accession>
<organism evidence="2 3">
    <name type="scientific">Pedobacter helvus</name>
    <dbReference type="NCBI Taxonomy" id="2563444"/>
    <lineage>
        <taxon>Bacteria</taxon>
        <taxon>Pseudomonadati</taxon>
        <taxon>Bacteroidota</taxon>
        <taxon>Sphingobacteriia</taxon>
        <taxon>Sphingobacteriales</taxon>
        <taxon>Sphingobacteriaceae</taxon>
        <taxon>Pedobacter</taxon>
    </lineage>
</organism>
<dbReference type="RefSeq" id="WP_138730154.1">
    <property type="nucleotide sequence ID" value="NZ_SRMP02000007.1"/>
</dbReference>
<evidence type="ECO:0000313" key="3">
    <source>
        <dbReference type="Proteomes" id="UP001517367"/>
    </source>
</evidence>
<keyword evidence="1" id="KW-0732">Signal</keyword>
<dbReference type="PROSITE" id="PS51257">
    <property type="entry name" value="PROKAR_LIPOPROTEIN"/>
    <property type="match status" value="1"/>
</dbReference>
<dbReference type="Pfam" id="PF14592">
    <property type="entry name" value="Chondroitinas_B"/>
    <property type="match status" value="1"/>
</dbReference>